<comment type="caution">
    <text evidence="1">The sequence shown here is derived from an EMBL/GenBank/DDBJ whole genome shotgun (WGS) entry which is preliminary data.</text>
</comment>
<protein>
    <submittedName>
        <fullName evidence="1">Uncharacterized protein</fullName>
    </submittedName>
</protein>
<gene>
    <name evidence="1" type="ORF">GJ744_009299</name>
</gene>
<name>A0A8H7AK11_9EURO</name>
<dbReference type="AlphaFoldDB" id="A0A8H7AK11"/>
<evidence type="ECO:0000313" key="1">
    <source>
        <dbReference type="EMBL" id="KAF7508446.1"/>
    </source>
</evidence>
<organism evidence="1 2">
    <name type="scientific">Endocarpon pusillum</name>
    <dbReference type="NCBI Taxonomy" id="364733"/>
    <lineage>
        <taxon>Eukaryota</taxon>
        <taxon>Fungi</taxon>
        <taxon>Dikarya</taxon>
        <taxon>Ascomycota</taxon>
        <taxon>Pezizomycotina</taxon>
        <taxon>Eurotiomycetes</taxon>
        <taxon>Chaetothyriomycetidae</taxon>
        <taxon>Verrucariales</taxon>
        <taxon>Verrucariaceae</taxon>
        <taxon>Endocarpon</taxon>
    </lineage>
</organism>
<keyword evidence="2" id="KW-1185">Reference proteome</keyword>
<reference evidence="1" key="1">
    <citation type="submission" date="2020-02" db="EMBL/GenBank/DDBJ databases">
        <authorList>
            <person name="Palmer J.M."/>
        </authorList>
    </citation>
    <scope>NUCLEOTIDE SEQUENCE</scope>
    <source>
        <strain evidence="1">EPUS1.4</strain>
        <tissue evidence="1">Thallus</tissue>
    </source>
</reference>
<evidence type="ECO:0000313" key="2">
    <source>
        <dbReference type="Proteomes" id="UP000606974"/>
    </source>
</evidence>
<sequence>MICPSLRHKSLLIITSGATHIDGIGSGNEVCQGDDDSVRVPAPRKSQDACGRSNIAGAFGAPCPVRERHATVGSALKTTLCLPQQLDQTRGSRTTLYRPSLKLEANLDQSDSQRCQAH</sequence>
<accession>A0A8H7AK11</accession>
<proteinExistence type="predicted"/>
<dbReference type="Proteomes" id="UP000606974">
    <property type="component" value="Unassembled WGS sequence"/>
</dbReference>
<dbReference type="EMBL" id="JAACFV010000054">
    <property type="protein sequence ID" value="KAF7508446.1"/>
    <property type="molecule type" value="Genomic_DNA"/>
</dbReference>